<dbReference type="Proteomes" id="UP001579974">
    <property type="component" value="Unassembled WGS sequence"/>
</dbReference>
<dbReference type="RefSeq" id="WP_275476031.1">
    <property type="nucleotide sequence ID" value="NZ_CP162940.1"/>
</dbReference>
<accession>A0ABV5AID0</accession>
<dbReference type="EMBL" id="JBDXSU010000016">
    <property type="protein sequence ID" value="MFB5192014.1"/>
    <property type="molecule type" value="Genomic_DNA"/>
</dbReference>
<gene>
    <name evidence="1" type="ORF">KKP3000_000806</name>
</gene>
<evidence type="ECO:0000313" key="2">
    <source>
        <dbReference type="Proteomes" id="UP001579974"/>
    </source>
</evidence>
<reference evidence="1 2" key="1">
    <citation type="journal article" date="2024" name="Int. J. Mol. Sci.">
        <title>Exploration of Alicyclobacillus spp. Genome in Search of Antibiotic Resistance.</title>
        <authorList>
            <person name="Bucka-Kolendo J."/>
            <person name="Kiousi D.E."/>
            <person name="Dekowska A."/>
            <person name="Mikolajczuk-Szczyrba A."/>
            <person name="Karadedos D.M."/>
            <person name="Michael P."/>
            <person name="Galanis A."/>
            <person name="Sokolowska B."/>
        </authorList>
    </citation>
    <scope>NUCLEOTIDE SEQUENCE [LARGE SCALE GENOMIC DNA]</scope>
    <source>
        <strain evidence="1 2">KKP 3000</strain>
    </source>
</reference>
<comment type="caution">
    <text evidence="1">The sequence shown here is derived from an EMBL/GenBank/DDBJ whole genome shotgun (WGS) entry which is preliminary data.</text>
</comment>
<protein>
    <submittedName>
        <fullName evidence="1">Uncharacterized protein</fullName>
    </submittedName>
</protein>
<organism evidence="1 2">
    <name type="scientific">Alicyclobacillus fastidiosus</name>
    <dbReference type="NCBI Taxonomy" id="392011"/>
    <lineage>
        <taxon>Bacteria</taxon>
        <taxon>Bacillati</taxon>
        <taxon>Bacillota</taxon>
        <taxon>Bacilli</taxon>
        <taxon>Bacillales</taxon>
        <taxon>Alicyclobacillaceae</taxon>
        <taxon>Alicyclobacillus</taxon>
    </lineage>
</organism>
<sequence length="84" mass="10007">MQRPTAIIRNLLIMELLQDYISREIVNLKEQIRTEGLSIVDRKDNLHDIWVQYKDEHITDEAIYMRKMLDAEVKNRAKRTGLVP</sequence>
<keyword evidence="2" id="KW-1185">Reference proteome</keyword>
<name>A0ABV5AID0_9BACL</name>
<proteinExistence type="predicted"/>
<evidence type="ECO:0000313" key="1">
    <source>
        <dbReference type="EMBL" id="MFB5192014.1"/>
    </source>
</evidence>